<dbReference type="InterPro" id="IPR003770">
    <property type="entry name" value="MLTG-like"/>
</dbReference>
<dbReference type="GO" id="GO:0071555">
    <property type="term" value="P:cell wall organization"/>
    <property type="evidence" value="ECO:0007669"/>
    <property type="project" value="UniProtKB-KW"/>
</dbReference>
<keyword evidence="7" id="KW-0997">Cell inner membrane</keyword>
<keyword evidence="3 7" id="KW-1133">Transmembrane helix</keyword>
<comment type="similarity">
    <text evidence="7">Belongs to the transglycosylase MltG family.</text>
</comment>
<dbReference type="GO" id="GO:0008932">
    <property type="term" value="F:lytic endotransglycosylase activity"/>
    <property type="evidence" value="ECO:0007669"/>
    <property type="project" value="UniProtKB-UniRule"/>
</dbReference>
<accession>A0A0A7RY81</accession>
<reference evidence="8 9" key="1">
    <citation type="journal article" date="2014" name="Appl. Environ. Microbiol.">
        <title>Gut symbionts from distinct hosts exhibit genotoxic activity via divergent colibactin biosynthetic pathways.</title>
        <authorList>
            <person name="Engel P."/>
            <person name="Vizcaino M.I."/>
            <person name="Crawford J.M."/>
        </authorList>
    </citation>
    <scope>NUCLEOTIDE SEQUENCE [LARGE SCALE GENOMIC DNA]</scope>
    <source>
        <strain evidence="8 9">PEB0191</strain>
    </source>
</reference>
<evidence type="ECO:0000313" key="8">
    <source>
        <dbReference type="EMBL" id="AJA44259.1"/>
    </source>
</evidence>
<comment type="function">
    <text evidence="7">Functions as a peptidoglycan terminase that cleaves nascent peptidoglycan strands endolytically to terminate their elongation.</text>
</comment>
<dbReference type="RefSeq" id="WP_039103654.1">
    <property type="nucleotide sequence ID" value="NZ_CP009056.1"/>
</dbReference>
<keyword evidence="5 7" id="KW-0456">Lyase</keyword>
<proteinExistence type="inferred from homology"/>
<dbReference type="EMBL" id="CP009056">
    <property type="protein sequence ID" value="AJA44259.1"/>
    <property type="molecule type" value="Genomic_DNA"/>
</dbReference>
<comment type="subcellular location">
    <subcellularLocation>
        <location evidence="7">Cell inner membrane</location>
        <topology evidence="7">Single-pass membrane protein</topology>
    </subcellularLocation>
</comment>
<evidence type="ECO:0000256" key="1">
    <source>
        <dbReference type="ARBA" id="ARBA00022475"/>
    </source>
</evidence>
<dbReference type="HOGENOM" id="CLU_025574_0_2_6"/>
<keyword evidence="6 7" id="KW-0961">Cell wall biogenesis/degradation</keyword>
<evidence type="ECO:0000313" key="9">
    <source>
        <dbReference type="Proteomes" id="UP000030901"/>
    </source>
</evidence>
<evidence type="ECO:0000256" key="2">
    <source>
        <dbReference type="ARBA" id="ARBA00022692"/>
    </source>
</evidence>
<dbReference type="NCBIfam" id="TIGR00247">
    <property type="entry name" value="endolytic transglycosylase MltG"/>
    <property type="match status" value="1"/>
</dbReference>
<dbReference type="Gene3D" id="3.30.160.60">
    <property type="entry name" value="Classic Zinc Finger"/>
    <property type="match status" value="2"/>
</dbReference>
<dbReference type="GO" id="GO:0009252">
    <property type="term" value="P:peptidoglycan biosynthetic process"/>
    <property type="evidence" value="ECO:0007669"/>
    <property type="project" value="UniProtKB-UniRule"/>
</dbReference>
<keyword evidence="4 7" id="KW-0472">Membrane</keyword>
<dbReference type="PANTHER" id="PTHR30518">
    <property type="entry name" value="ENDOLYTIC MUREIN TRANSGLYCOSYLASE"/>
    <property type="match status" value="1"/>
</dbReference>
<evidence type="ECO:0000256" key="3">
    <source>
        <dbReference type="ARBA" id="ARBA00022989"/>
    </source>
</evidence>
<dbReference type="PANTHER" id="PTHR30518:SF2">
    <property type="entry name" value="ENDOLYTIC MUREIN TRANSGLYCOSYLASE"/>
    <property type="match status" value="1"/>
</dbReference>
<dbReference type="GO" id="GO:0005886">
    <property type="term" value="C:plasma membrane"/>
    <property type="evidence" value="ECO:0007669"/>
    <property type="project" value="UniProtKB-SubCell"/>
</dbReference>
<feature type="site" description="Important for catalytic activity" evidence="7">
    <location>
        <position position="219"/>
    </location>
</feature>
<dbReference type="KEGG" id="fpp:FPB0191_00427"/>
<sequence>MKLKTFTHCIVITVITLFIATMMGGWYVYHFFQQPIQFNSDNNLFTLKRGASITQLAIQLQEQSLVKDSYLLPYIIKIHPSLGNIKSGTYQLTPKMTLEQFLKLLNSGKEVQFKVKLVEGKTAKDWLASLQNSKYVDHQLIGLSDAEIAKKLDLDMPLEGWLYPDTYNYTAGSSDLAIVKRAYQKMQTVLQTTWEERDDNLPYKNAYELLIMASIIEKETGVDSERSKVASVFINRLNNRMMLQTDPTVIYGMGDNYNGRILTKDLRDKTNLYNTYVIVGLPPTPIAMPSKASLEAAAHPAQTEYFYFVADGDGGHTFSTTYANHKKAVDLYWKKMRNSTSTH</sequence>
<dbReference type="OrthoDB" id="9814591at2"/>
<keyword evidence="2 7" id="KW-0812">Transmembrane</keyword>
<evidence type="ECO:0000256" key="4">
    <source>
        <dbReference type="ARBA" id="ARBA00023136"/>
    </source>
</evidence>
<evidence type="ECO:0000256" key="6">
    <source>
        <dbReference type="ARBA" id="ARBA00023316"/>
    </source>
</evidence>
<dbReference type="HAMAP" id="MF_02065">
    <property type="entry name" value="MltG"/>
    <property type="match status" value="1"/>
</dbReference>
<evidence type="ECO:0000256" key="7">
    <source>
        <dbReference type="HAMAP-Rule" id="MF_02065"/>
    </source>
</evidence>
<protein>
    <recommendedName>
        <fullName evidence="7">Endolytic murein transglycosylase</fullName>
        <ecNumber evidence="7">4.2.2.29</ecNumber>
    </recommendedName>
    <alternativeName>
        <fullName evidence="7">Peptidoglycan lytic transglycosylase</fullName>
    </alternativeName>
    <alternativeName>
        <fullName evidence="7">Peptidoglycan polymerization terminase</fullName>
    </alternativeName>
</protein>
<keyword evidence="9" id="KW-1185">Reference proteome</keyword>
<gene>
    <name evidence="7" type="primary">mltG</name>
    <name evidence="8" type="ORF">FPB0191_00427</name>
</gene>
<dbReference type="EC" id="4.2.2.29" evidence="7"/>
<dbReference type="CDD" id="cd08010">
    <property type="entry name" value="MltG_like"/>
    <property type="match status" value="1"/>
</dbReference>
<dbReference type="Pfam" id="PF02618">
    <property type="entry name" value="YceG"/>
    <property type="match status" value="1"/>
</dbReference>
<dbReference type="Proteomes" id="UP000030901">
    <property type="component" value="Chromosome"/>
</dbReference>
<organism evidence="8 9">
    <name type="scientific">Frischella perrara</name>
    <dbReference type="NCBI Taxonomy" id="1267021"/>
    <lineage>
        <taxon>Bacteria</taxon>
        <taxon>Pseudomonadati</taxon>
        <taxon>Pseudomonadota</taxon>
        <taxon>Gammaproteobacteria</taxon>
        <taxon>Orbales</taxon>
        <taxon>Orbaceae</taxon>
        <taxon>Frischella</taxon>
    </lineage>
</organism>
<dbReference type="STRING" id="1267021.FPB0191_00427"/>
<dbReference type="AlphaFoldDB" id="A0A0A7RY81"/>
<feature type="transmembrane region" description="Helical" evidence="7">
    <location>
        <begin position="7"/>
        <end position="29"/>
    </location>
</feature>
<name>A0A0A7RY81_FRIPE</name>
<keyword evidence="1 7" id="KW-1003">Cell membrane</keyword>
<comment type="catalytic activity">
    <reaction evidence="7">
        <text>a peptidoglycan chain = a peptidoglycan chain with N-acetyl-1,6-anhydromuramyl-[peptide] at the reducing end + a peptidoglycan chain with N-acetylglucosamine at the non-reducing end.</text>
        <dbReference type="EC" id="4.2.2.29"/>
    </reaction>
</comment>
<evidence type="ECO:0000256" key="5">
    <source>
        <dbReference type="ARBA" id="ARBA00023239"/>
    </source>
</evidence>